<dbReference type="Proteomes" id="UP000001338">
    <property type="component" value="Unassembled WGS sequence"/>
</dbReference>
<protein>
    <submittedName>
        <fullName evidence="1">Uncharacterized protein</fullName>
    </submittedName>
</protein>
<dbReference type="RefSeq" id="WP_004500568.1">
    <property type="nucleotide sequence ID" value="NZ_AFLV02000077.1"/>
</dbReference>
<reference evidence="1 2" key="1">
    <citation type="submission" date="2012-10" db="EMBL/GenBank/DDBJ databases">
        <authorList>
            <person name="Harkins D.M."/>
            <person name="Durkin A.S."/>
            <person name="Brinkac L.M."/>
            <person name="Haft D.H."/>
            <person name="Selengut J.D."/>
            <person name="Sanka R."/>
            <person name="DePew J."/>
            <person name="Purushe J."/>
            <person name="Whelen A.C."/>
            <person name="Vinetz J.M."/>
            <person name="Sutton G.G."/>
            <person name="Nierman W.C."/>
            <person name="Fouts D.E."/>
        </authorList>
    </citation>
    <scope>NUCLEOTIDE SEQUENCE [LARGE SCALE GENOMIC DNA]</scope>
    <source>
        <strain evidence="1 2">2006001853</strain>
    </source>
</reference>
<comment type="caution">
    <text evidence="1">The sequence shown here is derived from an EMBL/GenBank/DDBJ whole genome shotgun (WGS) entry which is preliminary data.</text>
</comment>
<evidence type="ECO:0000313" key="1">
    <source>
        <dbReference type="EMBL" id="EKR62706.1"/>
    </source>
</evidence>
<name>A0A828YY75_9LEPT</name>
<sequence length="68" mass="7609">MMILVNVKDEKAQALLEILKGLSFVKTETLSKDKTKALKGFKEAVEQVNLDKQGKIKLPSIHSLLDEN</sequence>
<accession>A0A828YY75</accession>
<gene>
    <name evidence="1" type="ORF">LEP1GSC036_2259</name>
</gene>
<organism evidence="1 2">
    <name type="scientific">Leptospira weilii str. 2006001853</name>
    <dbReference type="NCBI Taxonomy" id="1001589"/>
    <lineage>
        <taxon>Bacteria</taxon>
        <taxon>Pseudomonadati</taxon>
        <taxon>Spirochaetota</taxon>
        <taxon>Spirochaetia</taxon>
        <taxon>Leptospirales</taxon>
        <taxon>Leptospiraceae</taxon>
        <taxon>Leptospira</taxon>
    </lineage>
</organism>
<dbReference type="EMBL" id="AFLV02000077">
    <property type="protein sequence ID" value="EKR62706.1"/>
    <property type="molecule type" value="Genomic_DNA"/>
</dbReference>
<dbReference type="AlphaFoldDB" id="A0A828YY75"/>
<evidence type="ECO:0000313" key="2">
    <source>
        <dbReference type="Proteomes" id="UP000001338"/>
    </source>
</evidence>
<proteinExistence type="predicted"/>